<dbReference type="EC" id="2.7.13.3" evidence="2"/>
<keyword evidence="7" id="KW-0067">ATP-binding</keyword>
<evidence type="ECO:0000313" key="11">
    <source>
        <dbReference type="EMBL" id="WWT31745.1"/>
    </source>
</evidence>
<sequence>MIITGTVIANFVRSNALYHRAVATALFVDSSIVSHLGELRSGGDITDEAHAQLDSLFDTSAFADRVPYLDIWRADGTVLYSNSEGLIGEQFELPPGAVRAFNGMVVALETDLSAQEHVSRGFQRTYTEIYTPIHGADGEIIAVSEIHEASSDIGETLAAASIRSWAAVGFACLAFYLALFALVWRASQRLERQEKSLSAQLVQTQILADRNQALREQALSASRLLTEHNDHFLSALGADLHDGPSQLISYAVLKVEKARRAKTREALYSELGEIETNLTSALNDVRNIAHGLVLPQIEEGTLADAVAHAIHIHKDRTNMTVEADLALGDARPDRSSRSNRSINICVFRFVQEGLNNAYRHGVGDNARVEATLDARDMLDIRVVSYGRKSTPGSVSLPGIGLKGLKARINALGGELRFSRLDEVSVLEMSIDLRGQAAHV</sequence>
<dbReference type="GO" id="GO:0016301">
    <property type="term" value="F:kinase activity"/>
    <property type="evidence" value="ECO:0007669"/>
    <property type="project" value="UniProtKB-KW"/>
</dbReference>
<dbReference type="Gene3D" id="3.30.565.10">
    <property type="entry name" value="Histidine kinase-like ATPase, C-terminal domain"/>
    <property type="match status" value="1"/>
</dbReference>
<name>A0ABZ2HXS1_9HYPH</name>
<evidence type="ECO:0000256" key="5">
    <source>
        <dbReference type="ARBA" id="ARBA00022741"/>
    </source>
</evidence>
<dbReference type="InterPro" id="IPR050482">
    <property type="entry name" value="Sensor_HK_TwoCompSys"/>
</dbReference>
<proteinExistence type="predicted"/>
<feature type="domain" description="Signal transduction histidine kinase subgroup 3 dimerisation and phosphoacceptor" evidence="10">
    <location>
        <begin position="236"/>
        <end position="293"/>
    </location>
</feature>
<evidence type="ECO:0000256" key="1">
    <source>
        <dbReference type="ARBA" id="ARBA00000085"/>
    </source>
</evidence>
<keyword evidence="5" id="KW-0547">Nucleotide-binding</keyword>
<keyword evidence="8" id="KW-0902">Two-component regulatory system</keyword>
<reference evidence="11 12" key="1">
    <citation type="submission" date="2024-02" db="EMBL/GenBank/DDBJ databases">
        <title>Complete genome sequence of Pelagibacterium nitratireducens ZH15.</title>
        <authorList>
            <person name="Zhao L.H."/>
        </authorList>
    </citation>
    <scope>NUCLEOTIDE SEQUENCE [LARGE SCALE GENOMIC DNA]</scope>
    <source>
        <strain evidence="11 12">ZH15</strain>
    </source>
</reference>
<dbReference type="InterPro" id="IPR036890">
    <property type="entry name" value="HATPase_C_sf"/>
</dbReference>
<evidence type="ECO:0000256" key="9">
    <source>
        <dbReference type="SAM" id="Phobius"/>
    </source>
</evidence>
<comment type="catalytic activity">
    <reaction evidence="1">
        <text>ATP + protein L-histidine = ADP + protein N-phospho-L-histidine.</text>
        <dbReference type="EC" id="2.7.13.3"/>
    </reaction>
</comment>
<dbReference type="Pfam" id="PF07730">
    <property type="entry name" value="HisKA_3"/>
    <property type="match status" value="1"/>
</dbReference>
<keyword evidence="9" id="KW-0812">Transmembrane</keyword>
<evidence type="ECO:0000313" key="12">
    <source>
        <dbReference type="Proteomes" id="UP001369958"/>
    </source>
</evidence>
<keyword evidence="6 11" id="KW-0418">Kinase</keyword>
<dbReference type="RefSeq" id="WP_338607208.1">
    <property type="nucleotide sequence ID" value="NZ_CP146275.1"/>
</dbReference>
<keyword evidence="3" id="KW-0597">Phosphoprotein</keyword>
<evidence type="ECO:0000256" key="2">
    <source>
        <dbReference type="ARBA" id="ARBA00012438"/>
    </source>
</evidence>
<evidence type="ECO:0000256" key="6">
    <source>
        <dbReference type="ARBA" id="ARBA00022777"/>
    </source>
</evidence>
<gene>
    <name evidence="11" type="ORF">V6617_12060</name>
</gene>
<dbReference type="PANTHER" id="PTHR24421">
    <property type="entry name" value="NITRATE/NITRITE SENSOR PROTEIN NARX-RELATED"/>
    <property type="match status" value="1"/>
</dbReference>
<accession>A0ABZ2HXS1</accession>
<keyword evidence="12" id="KW-1185">Reference proteome</keyword>
<keyword evidence="9" id="KW-1133">Transmembrane helix</keyword>
<keyword evidence="9" id="KW-0472">Membrane</keyword>
<feature type="transmembrane region" description="Helical" evidence="9">
    <location>
        <begin position="165"/>
        <end position="184"/>
    </location>
</feature>
<dbReference type="Proteomes" id="UP001369958">
    <property type="component" value="Chromosome"/>
</dbReference>
<dbReference type="Gene3D" id="1.20.5.1930">
    <property type="match status" value="1"/>
</dbReference>
<evidence type="ECO:0000256" key="7">
    <source>
        <dbReference type="ARBA" id="ARBA00022840"/>
    </source>
</evidence>
<dbReference type="EMBL" id="CP146275">
    <property type="protein sequence ID" value="WWT31745.1"/>
    <property type="molecule type" value="Genomic_DNA"/>
</dbReference>
<evidence type="ECO:0000256" key="3">
    <source>
        <dbReference type="ARBA" id="ARBA00022553"/>
    </source>
</evidence>
<evidence type="ECO:0000256" key="4">
    <source>
        <dbReference type="ARBA" id="ARBA00022679"/>
    </source>
</evidence>
<dbReference type="InterPro" id="IPR011712">
    <property type="entry name" value="Sig_transdc_His_kin_sub3_dim/P"/>
</dbReference>
<evidence type="ECO:0000259" key="10">
    <source>
        <dbReference type="Pfam" id="PF07730"/>
    </source>
</evidence>
<organism evidence="11 12">
    <name type="scientific">Pelagibacterium nitratireducens</name>
    <dbReference type="NCBI Taxonomy" id="1046114"/>
    <lineage>
        <taxon>Bacteria</taxon>
        <taxon>Pseudomonadati</taxon>
        <taxon>Pseudomonadota</taxon>
        <taxon>Alphaproteobacteria</taxon>
        <taxon>Hyphomicrobiales</taxon>
        <taxon>Devosiaceae</taxon>
        <taxon>Pelagibacterium</taxon>
    </lineage>
</organism>
<dbReference type="PANTHER" id="PTHR24421:SF10">
    <property type="entry name" value="NITRATE_NITRITE SENSOR PROTEIN NARQ"/>
    <property type="match status" value="1"/>
</dbReference>
<evidence type="ECO:0000256" key="8">
    <source>
        <dbReference type="ARBA" id="ARBA00023012"/>
    </source>
</evidence>
<protein>
    <recommendedName>
        <fullName evidence="2">histidine kinase</fullName>
        <ecNumber evidence="2">2.7.13.3</ecNumber>
    </recommendedName>
</protein>
<keyword evidence="4" id="KW-0808">Transferase</keyword>